<dbReference type="PANTHER" id="PTHR20859">
    <property type="entry name" value="INTERFERON/INTERLEUKIN RECEPTOR"/>
    <property type="match status" value="1"/>
</dbReference>
<evidence type="ECO:0000313" key="5">
    <source>
        <dbReference type="Proteomes" id="UP000606274"/>
    </source>
</evidence>
<feature type="signal peptide" evidence="2">
    <location>
        <begin position="1"/>
        <end position="41"/>
    </location>
</feature>
<comment type="caution">
    <text evidence="4">The sequence shown here is derived from an EMBL/GenBank/DDBJ whole genome shotgun (WGS) entry which is preliminary data.</text>
</comment>
<dbReference type="PROSITE" id="PS50853">
    <property type="entry name" value="FN3"/>
    <property type="match status" value="1"/>
</dbReference>
<dbReference type="InterPro" id="IPR050650">
    <property type="entry name" value="Type-II_Cytokine-TF_Rcpt"/>
</dbReference>
<proteinExistence type="predicted"/>
<evidence type="ECO:0000256" key="2">
    <source>
        <dbReference type="SAM" id="SignalP"/>
    </source>
</evidence>
<evidence type="ECO:0000256" key="1">
    <source>
        <dbReference type="SAM" id="Phobius"/>
    </source>
</evidence>
<keyword evidence="1" id="KW-0812">Transmembrane</keyword>
<feature type="chain" id="PRO_5035873401" description="Fibronectin type-III domain-containing protein" evidence="2">
    <location>
        <begin position="42"/>
        <end position="350"/>
    </location>
</feature>
<reference evidence="4" key="1">
    <citation type="submission" date="2020-08" db="EMBL/GenBank/DDBJ databases">
        <title>Chromosome-level assembly of Southern catfish (Silurus meridionalis) provides insights into visual adaptation to the nocturnal and benthic lifestyles.</title>
        <authorList>
            <person name="Zhang Y."/>
            <person name="Wang D."/>
            <person name="Peng Z."/>
        </authorList>
    </citation>
    <scope>NUCLEOTIDE SEQUENCE</scope>
    <source>
        <strain evidence="4">SWU-2019-XX</strain>
        <tissue evidence="4">Muscle</tissue>
    </source>
</reference>
<dbReference type="AlphaFoldDB" id="A0A8T0BRX1"/>
<dbReference type="PANTHER" id="PTHR20859:SF46">
    <property type="entry name" value="INTERFERON GAMMA RECEPTOR 2"/>
    <property type="match status" value="1"/>
</dbReference>
<dbReference type="GO" id="GO:0004896">
    <property type="term" value="F:cytokine receptor activity"/>
    <property type="evidence" value="ECO:0007669"/>
    <property type="project" value="TreeGrafter"/>
</dbReference>
<dbReference type="Pfam" id="PF09294">
    <property type="entry name" value="Interfer-bind"/>
    <property type="match status" value="1"/>
</dbReference>
<keyword evidence="5" id="KW-1185">Reference proteome</keyword>
<feature type="transmembrane region" description="Helical" evidence="1">
    <location>
        <begin position="241"/>
        <end position="262"/>
    </location>
</feature>
<evidence type="ECO:0000259" key="3">
    <source>
        <dbReference type="PROSITE" id="PS50853"/>
    </source>
</evidence>
<keyword evidence="1" id="KW-1133">Transmembrane helix</keyword>
<gene>
    <name evidence="4" type="ORF">HF521_016709</name>
</gene>
<protein>
    <recommendedName>
        <fullName evidence="3">Fibronectin type-III domain-containing protein</fullName>
    </recommendedName>
</protein>
<accession>A0A8T0BRX1</accession>
<organism evidence="4 5">
    <name type="scientific">Silurus meridionalis</name>
    <name type="common">Southern catfish</name>
    <name type="synonym">Silurus soldatovi meridionalis</name>
    <dbReference type="NCBI Taxonomy" id="175797"/>
    <lineage>
        <taxon>Eukaryota</taxon>
        <taxon>Metazoa</taxon>
        <taxon>Chordata</taxon>
        <taxon>Craniata</taxon>
        <taxon>Vertebrata</taxon>
        <taxon>Euteleostomi</taxon>
        <taxon>Actinopterygii</taxon>
        <taxon>Neopterygii</taxon>
        <taxon>Teleostei</taxon>
        <taxon>Ostariophysi</taxon>
        <taxon>Siluriformes</taxon>
        <taxon>Siluridae</taxon>
        <taxon>Silurus</taxon>
    </lineage>
</organism>
<dbReference type="InterPro" id="IPR003961">
    <property type="entry name" value="FN3_dom"/>
</dbReference>
<keyword evidence="1" id="KW-0472">Membrane</keyword>
<dbReference type="InterPro" id="IPR015373">
    <property type="entry name" value="Interferon/interleukin_rcp_dom"/>
</dbReference>
<evidence type="ECO:0000313" key="4">
    <source>
        <dbReference type="EMBL" id="KAF7709859.1"/>
    </source>
</evidence>
<dbReference type="GO" id="GO:0005886">
    <property type="term" value="C:plasma membrane"/>
    <property type="evidence" value="ECO:0007669"/>
    <property type="project" value="TreeGrafter"/>
</dbReference>
<sequence length="350" mass="39696">MGFRSAAFSHSRLFFSPACEMFLCRNLELDLLLLLLVVVSASLPPPCDVQMIAVNLDYILRWDWNYTHLKIPVTFTVEYVFSDAEEDERLYKQACEGTTERWCDFTHCRLPFSASFLVRVRAEAGLQHSNWTVLNFTPDIDGKLAPPGPVKATADKDMLMLMIPQSVMSDVMKDLQYRVQYWEKFNPNQKGTEVYGSPHAPLRALKSGTEYCVQVSIFSLEYNKSSNYTSPLCIYTKDRSLAWVAIPAVLCGVVLSVVLLYIGHKFRRKSEEYPTPEIFLEFSSAPLLLEAQEECFTIAQVIMPAIQPAHTPPEEEQEEENVPDLQAPDFMCHCKNNSVQDSGFSSGLES</sequence>
<dbReference type="Proteomes" id="UP000606274">
    <property type="component" value="Unassembled WGS sequence"/>
</dbReference>
<feature type="domain" description="Fibronectin type-III" evidence="3">
    <location>
        <begin position="146"/>
        <end position="239"/>
    </location>
</feature>
<dbReference type="InterPro" id="IPR036116">
    <property type="entry name" value="FN3_sf"/>
</dbReference>
<dbReference type="EMBL" id="JABFDY010000003">
    <property type="protein sequence ID" value="KAF7709859.1"/>
    <property type="molecule type" value="Genomic_DNA"/>
</dbReference>
<dbReference type="Pfam" id="PF01108">
    <property type="entry name" value="Tissue_fac"/>
    <property type="match status" value="1"/>
</dbReference>
<dbReference type="InterPro" id="IPR013783">
    <property type="entry name" value="Ig-like_fold"/>
</dbReference>
<dbReference type="Gene3D" id="2.60.40.10">
    <property type="entry name" value="Immunoglobulins"/>
    <property type="match status" value="2"/>
</dbReference>
<name>A0A8T0BRX1_SILME</name>
<keyword evidence="2" id="KW-0732">Signal</keyword>
<dbReference type="SUPFAM" id="SSF49265">
    <property type="entry name" value="Fibronectin type III"/>
    <property type="match status" value="2"/>
</dbReference>